<dbReference type="InterPro" id="IPR004176">
    <property type="entry name" value="Clp_R_N"/>
</dbReference>
<dbReference type="Pfam" id="PF02861">
    <property type="entry name" value="Clp_N"/>
    <property type="match status" value="2"/>
</dbReference>
<evidence type="ECO:0000313" key="4">
    <source>
        <dbReference type="Proteomes" id="UP001165135"/>
    </source>
</evidence>
<dbReference type="Gene3D" id="1.10.1780.10">
    <property type="entry name" value="Clp, N-terminal domain"/>
    <property type="match status" value="1"/>
</dbReference>
<protein>
    <recommendedName>
        <fullName evidence="2">Clp R domain-containing protein</fullName>
    </recommendedName>
</protein>
<proteinExistence type="predicted"/>
<evidence type="ECO:0000313" key="3">
    <source>
        <dbReference type="EMBL" id="GLY80200.1"/>
    </source>
</evidence>
<dbReference type="EMBL" id="BSTJ01000013">
    <property type="protein sequence ID" value="GLY80200.1"/>
    <property type="molecule type" value="Genomic_DNA"/>
</dbReference>
<dbReference type="RefSeq" id="WP_285632796.1">
    <property type="nucleotide sequence ID" value="NZ_BSTJ01000013.1"/>
</dbReference>
<feature type="domain" description="Clp R" evidence="2">
    <location>
        <begin position="58"/>
        <end position="199"/>
    </location>
</feature>
<accession>A0A9W6RUM0</accession>
<name>A0A9W6RUM0_9ACTN</name>
<dbReference type="SUPFAM" id="SSF81923">
    <property type="entry name" value="Double Clp-N motif"/>
    <property type="match status" value="1"/>
</dbReference>
<gene>
    <name evidence="3" type="ORF">Airi01_084670</name>
</gene>
<dbReference type="AlphaFoldDB" id="A0A9W6RUM0"/>
<evidence type="ECO:0000256" key="1">
    <source>
        <dbReference type="PROSITE-ProRule" id="PRU01251"/>
    </source>
</evidence>
<keyword evidence="1" id="KW-0677">Repeat</keyword>
<dbReference type="InterPro" id="IPR036628">
    <property type="entry name" value="Clp_N_dom_sf"/>
</dbReference>
<comment type="caution">
    <text evidence="3">The sequence shown here is derived from an EMBL/GenBank/DDBJ whole genome shotgun (WGS) entry which is preliminary data.</text>
</comment>
<dbReference type="PROSITE" id="PS51903">
    <property type="entry name" value="CLP_R"/>
    <property type="match status" value="1"/>
</dbReference>
<sequence>MPKINVYLPDDLAEAVKDSGVPVSAICQRALDQAVRRVNSIRAAVLSDTGPEDLASRLPNFTERARTTLRLAVRRAREQGVPEVGTEHLLGGLLDEGGNLGLQVLQVLEIQPDQLTRELARATPAAAEEEAGRRFSGPAANALELTATEAIGMQHNYIGCEHLLVALALEPDGTAGKVLRSLGADARAVRRTVSAAVAGYAHLRAQKSAVDPQAALAAAVRREIEPLIRRIERLESAAQ</sequence>
<organism evidence="3 4">
    <name type="scientific">Actinoallomurus iriomotensis</name>
    <dbReference type="NCBI Taxonomy" id="478107"/>
    <lineage>
        <taxon>Bacteria</taxon>
        <taxon>Bacillati</taxon>
        <taxon>Actinomycetota</taxon>
        <taxon>Actinomycetes</taxon>
        <taxon>Streptosporangiales</taxon>
        <taxon>Thermomonosporaceae</taxon>
        <taxon>Actinoallomurus</taxon>
    </lineage>
</organism>
<evidence type="ECO:0000259" key="2">
    <source>
        <dbReference type="PROSITE" id="PS51903"/>
    </source>
</evidence>
<dbReference type="Proteomes" id="UP001165135">
    <property type="component" value="Unassembled WGS sequence"/>
</dbReference>
<reference evidence="3" key="1">
    <citation type="submission" date="2023-03" db="EMBL/GenBank/DDBJ databases">
        <title>Actinoallomurus iriomotensis NBRC 103681.</title>
        <authorList>
            <person name="Ichikawa N."/>
            <person name="Sato H."/>
            <person name="Tonouchi N."/>
        </authorList>
    </citation>
    <scope>NUCLEOTIDE SEQUENCE</scope>
    <source>
        <strain evidence="3">NBRC 103681</strain>
    </source>
</reference>